<comment type="caution">
    <text evidence="1">The sequence shown here is derived from an EMBL/GenBank/DDBJ whole genome shotgun (WGS) entry which is preliminary data.</text>
</comment>
<evidence type="ECO:0000313" key="1">
    <source>
        <dbReference type="EMBL" id="EKM29592.1"/>
    </source>
</evidence>
<sequence>ASIIYLNQCGMLMGGHNKR</sequence>
<gene>
    <name evidence="1" type="ORF">VCHENC02_4605</name>
</gene>
<accession>A0A454CT68</accession>
<feature type="non-terminal residue" evidence="1">
    <location>
        <position position="1"/>
    </location>
</feature>
<dbReference type="AlphaFoldDB" id="A0A454CT68"/>
<protein>
    <submittedName>
        <fullName evidence="1">Uncharacterized protein</fullName>
    </submittedName>
</protein>
<evidence type="ECO:0000313" key="2">
    <source>
        <dbReference type="Proteomes" id="UP000008367"/>
    </source>
</evidence>
<name>A0A454CT68_VIBHA</name>
<organism evidence="1 2">
    <name type="scientific">Vibrio harveyi</name>
    <name type="common">Beneckea harveyi</name>
    <dbReference type="NCBI Taxonomy" id="669"/>
    <lineage>
        <taxon>Bacteria</taxon>
        <taxon>Pseudomonadati</taxon>
        <taxon>Pseudomonadota</taxon>
        <taxon>Gammaproteobacteria</taxon>
        <taxon>Vibrionales</taxon>
        <taxon>Vibrionaceae</taxon>
        <taxon>Vibrio</taxon>
    </lineage>
</organism>
<dbReference type="Proteomes" id="UP000008367">
    <property type="component" value="Unassembled WGS sequence"/>
</dbReference>
<proteinExistence type="predicted"/>
<reference evidence="1 2" key="1">
    <citation type="submission" date="2012-10" db="EMBL/GenBank/DDBJ databases">
        <title>Genome sequence of Vibrio Cholerae HENC-02.</title>
        <authorList>
            <person name="Eppinger M."/>
            <person name="Hasan N.A."/>
            <person name="Sengamalay N."/>
            <person name="Hine E."/>
            <person name="Su Q."/>
            <person name="Daugherty S.C."/>
            <person name="Young S."/>
            <person name="Sadzewicz L."/>
            <person name="Tallon L."/>
            <person name="Cebula T.A."/>
            <person name="Ravel J."/>
            <person name="Colwell R.R."/>
        </authorList>
    </citation>
    <scope>NUCLEOTIDE SEQUENCE [LARGE SCALE GENOMIC DNA]</scope>
    <source>
        <strain evidence="1 2">HENC-02</strain>
    </source>
</reference>
<dbReference type="EMBL" id="AJSR01002022">
    <property type="protein sequence ID" value="EKM29592.1"/>
    <property type="molecule type" value="Genomic_DNA"/>
</dbReference>